<organism evidence="1">
    <name type="scientific">Arundo donax</name>
    <name type="common">Giant reed</name>
    <name type="synonym">Donax arundinaceus</name>
    <dbReference type="NCBI Taxonomy" id="35708"/>
    <lineage>
        <taxon>Eukaryota</taxon>
        <taxon>Viridiplantae</taxon>
        <taxon>Streptophyta</taxon>
        <taxon>Embryophyta</taxon>
        <taxon>Tracheophyta</taxon>
        <taxon>Spermatophyta</taxon>
        <taxon>Magnoliopsida</taxon>
        <taxon>Liliopsida</taxon>
        <taxon>Poales</taxon>
        <taxon>Poaceae</taxon>
        <taxon>PACMAD clade</taxon>
        <taxon>Arundinoideae</taxon>
        <taxon>Arundineae</taxon>
        <taxon>Arundo</taxon>
    </lineage>
</organism>
<dbReference type="EMBL" id="GBRH01245343">
    <property type="protein sequence ID" value="JAD52552.1"/>
    <property type="molecule type" value="Transcribed_RNA"/>
</dbReference>
<reference evidence="1" key="1">
    <citation type="submission" date="2014-09" db="EMBL/GenBank/DDBJ databases">
        <authorList>
            <person name="Magalhaes I.L.F."/>
            <person name="Oliveira U."/>
            <person name="Santos F.R."/>
            <person name="Vidigal T.H.D.A."/>
            <person name="Brescovit A.D."/>
            <person name="Santos A.J."/>
        </authorList>
    </citation>
    <scope>NUCLEOTIDE SEQUENCE</scope>
    <source>
        <tissue evidence="1">Shoot tissue taken approximately 20 cm above the soil surface</tissue>
    </source>
</reference>
<evidence type="ECO:0000313" key="1">
    <source>
        <dbReference type="EMBL" id="JAD52552.1"/>
    </source>
</evidence>
<name>A0A0A9AZQ9_ARUDO</name>
<protein>
    <submittedName>
        <fullName evidence="1">Uncharacterized protein</fullName>
    </submittedName>
</protein>
<accession>A0A0A9AZQ9</accession>
<dbReference type="AlphaFoldDB" id="A0A0A9AZQ9"/>
<sequence>MRYLWCNTQAYKARKSLWACYYMWHLVTTK</sequence>
<proteinExistence type="predicted"/>
<reference evidence="1" key="2">
    <citation type="journal article" date="2015" name="Data Brief">
        <title>Shoot transcriptome of the giant reed, Arundo donax.</title>
        <authorList>
            <person name="Barrero R.A."/>
            <person name="Guerrero F.D."/>
            <person name="Moolhuijzen P."/>
            <person name="Goolsby J.A."/>
            <person name="Tidwell J."/>
            <person name="Bellgard S.E."/>
            <person name="Bellgard M.I."/>
        </authorList>
    </citation>
    <scope>NUCLEOTIDE SEQUENCE</scope>
    <source>
        <tissue evidence="1">Shoot tissue taken approximately 20 cm above the soil surface</tissue>
    </source>
</reference>